<proteinExistence type="predicted"/>
<evidence type="ECO:0000313" key="1">
    <source>
        <dbReference type="EMBL" id="MCT2590912.1"/>
    </source>
</evidence>
<dbReference type="Proteomes" id="UP001156389">
    <property type="component" value="Unassembled WGS sequence"/>
</dbReference>
<evidence type="ECO:0000313" key="2">
    <source>
        <dbReference type="Proteomes" id="UP001156389"/>
    </source>
</evidence>
<comment type="caution">
    <text evidence="1">The sequence shown here is derived from an EMBL/GenBank/DDBJ whole genome shotgun (WGS) entry which is preliminary data.</text>
</comment>
<protein>
    <submittedName>
        <fullName evidence="1">Uncharacterized protein</fullName>
    </submittedName>
</protein>
<reference evidence="1 2" key="1">
    <citation type="submission" date="2021-10" db="EMBL/GenBank/DDBJ databases">
        <title>Streptomyces gossypii sp. nov., isolated from soil collected from cotton field.</title>
        <authorList>
            <person name="Ge X."/>
            <person name="Chen X."/>
            <person name="Liu W."/>
        </authorList>
    </citation>
    <scope>NUCLEOTIDE SEQUENCE [LARGE SCALE GENOMIC DNA]</scope>
    <source>
        <strain evidence="1 2">N2-109</strain>
    </source>
</reference>
<name>A0ABT2JSP9_9ACTN</name>
<dbReference type="EMBL" id="JAJAGO010000005">
    <property type="protein sequence ID" value="MCT2590912.1"/>
    <property type="molecule type" value="Genomic_DNA"/>
</dbReference>
<dbReference type="RefSeq" id="WP_260218215.1">
    <property type="nucleotide sequence ID" value="NZ_JAJAGO010000005.1"/>
</dbReference>
<keyword evidence="2" id="KW-1185">Reference proteome</keyword>
<accession>A0ABT2JSP9</accession>
<organism evidence="1 2">
    <name type="scientific">Streptomyces gossypii</name>
    <dbReference type="NCBI Taxonomy" id="2883101"/>
    <lineage>
        <taxon>Bacteria</taxon>
        <taxon>Bacillati</taxon>
        <taxon>Actinomycetota</taxon>
        <taxon>Actinomycetes</taxon>
        <taxon>Kitasatosporales</taxon>
        <taxon>Streptomycetaceae</taxon>
        <taxon>Streptomyces</taxon>
    </lineage>
</organism>
<sequence>MWHALRDGNQTFAALRRVEQEAPQEVRRPALRALTADLLFAPARVPGVREFAARTGAIPT</sequence>
<gene>
    <name evidence="1" type="ORF">LHJ74_13500</name>
</gene>